<organism evidence="2 3">
    <name type="scientific">Maribacter aquivivus</name>
    <dbReference type="NCBI Taxonomy" id="228958"/>
    <lineage>
        <taxon>Bacteria</taxon>
        <taxon>Pseudomonadati</taxon>
        <taxon>Bacteroidota</taxon>
        <taxon>Flavobacteriia</taxon>
        <taxon>Flavobacteriales</taxon>
        <taxon>Flavobacteriaceae</taxon>
        <taxon>Maribacter</taxon>
    </lineage>
</organism>
<sequence>MRSALIEKGEGKIGDNFTSFFSYLSDMSSFRIFILIIRFIYIIINSYNVIIVSLFIFTFIIFVNLK</sequence>
<name>A0A1M6L663_9FLAO</name>
<keyword evidence="1" id="KW-0472">Membrane</keyword>
<gene>
    <name evidence="2" type="ORF">SAMN04488007_1042</name>
</gene>
<accession>A0A1M6L663</accession>
<evidence type="ECO:0000313" key="3">
    <source>
        <dbReference type="Proteomes" id="UP000184314"/>
    </source>
</evidence>
<dbReference type="EMBL" id="FQZX01000001">
    <property type="protein sequence ID" value="SHJ66695.1"/>
    <property type="molecule type" value="Genomic_DNA"/>
</dbReference>
<feature type="transmembrane region" description="Helical" evidence="1">
    <location>
        <begin position="47"/>
        <end position="65"/>
    </location>
</feature>
<keyword evidence="3" id="KW-1185">Reference proteome</keyword>
<keyword evidence="1" id="KW-1133">Transmembrane helix</keyword>
<reference evidence="3" key="1">
    <citation type="submission" date="2016-11" db="EMBL/GenBank/DDBJ databases">
        <authorList>
            <person name="Varghese N."/>
            <person name="Submissions S."/>
        </authorList>
    </citation>
    <scope>NUCLEOTIDE SEQUENCE [LARGE SCALE GENOMIC DNA]</scope>
    <source>
        <strain evidence="3">DSM 16478</strain>
    </source>
</reference>
<protein>
    <submittedName>
        <fullName evidence="2">Uncharacterized protein</fullName>
    </submittedName>
</protein>
<proteinExistence type="predicted"/>
<evidence type="ECO:0000256" key="1">
    <source>
        <dbReference type="SAM" id="Phobius"/>
    </source>
</evidence>
<keyword evidence="1" id="KW-0812">Transmembrane</keyword>
<evidence type="ECO:0000313" key="2">
    <source>
        <dbReference type="EMBL" id="SHJ66695.1"/>
    </source>
</evidence>
<dbReference type="AlphaFoldDB" id="A0A1M6L663"/>
<dbReference type="STRING" id="228958.SAMN04488007_1042"/>
<dbReference type="Proteomes" id="UP000184314">
    <property type="component" value="Unassembled WGS sequence"/>
</dbReference>